<feature type="transmembrane region" description="Helical" evidence="25">
    <location>
        <begin position="82"/>
        <end position="101"/>
    </location>
</feature>
<evidence type="ECO:0000256" key="13">
    <source>
        <dbReference type="ARBA" id="ARBA00044893"/>
    </source>
</evidence>
<feature type="transmembrane region" description="Helical" evidence="25">
    <location>
        <begin position="192"/>
        <end position="213"/>
    </location>
</feature>
<name>A0A060RB50_9BACT</name>
<evidence type="ECO:0000313" key="27">
    <source>
        <dbReference type="EMBL" id="CDN32856.1"/>
    </source>
</evidence>
<feature type="transmembrane region" description="Helical" evidence="25">
    <location>
        <begin position="245"/>
        <end position="264"/>
    </location>
</feature>
<evidence type="ECO:0000256" key="16">
    <source>
        <dbReference type="ARBA" id="ARBA00044900"/>
    </source>
</evidence>
<comment type="catalytic activity">
    <reaction evidence="16">
        <text>L-lysyl-L-lysine(out) = L-lysyl-L-lysine(in)</text>
        <dbReference type="Rhea" id="RHEA:79403"/>
        <dbReference type="ChEBI" id="CHEBI:229956"/>
    </reaction>
</comment>
<feature type="transmembrane region" description="Helical" evidence="25">
    <location>
        <begin position="158"/>
        <end position="180"/>
    </location>
</feature>
<evidence type="ECO:0000259" key="26">
    <source>
        <dbReference type="PROSITE" id="PS50850"/>
    </source>
</evidence>
<evidence type="ECO:0000256" key="12">
    <source>
        <dbReference type="ARBA" id="ARBA00044891"/>
    </source>
</evidence>
<evidence type="ECO:0000256" key="10">
    <source>
        <dbReference type="ARBA" id="ARBA00044881"/>
    </source>
</evidence>
<feature type="transmembrane region" description="Helical" evidence="25">
    <location>
        <begin position="408"/>
        <end position="429"/>
    </location>
</feature>
<evidence type="ECO:0000256" key="14">
    <source>
        <dbReference type="ARBA" id="ARBA00044898"/>
    </source>
</evidence>
<comment type="catalytic activity">
    <reaction evidence="20">
        <text>L-lysyl-glycine(out) = L-lysyl-glycine(in)</text>
        <dbReference type="Rhea" id="RHEA:79407"/>
        <dbReference type="ChEBI" id="CHEBI:191202"/>
    </reaction>
</comment>
<keyword evidence="5 25" id="KW-1133">Transmembrane helix</keyword>
<dbReference type="InterPro" id="IPR020846">
    <property type="entry name" value="MFS_dom"/>
</dbReference>
<evidence type="ECO:0000256" key="2">
    <source>
        <dbReference type="ARBA" id="ARBA00008335"/>
    </source>
</evidence>
<keyword evidence="7" id="KW-0458">Lysosome</keyword>
<evidence type="ECO:0000256" key="7">
    <source>
        <dbReference type="ARBA" id="ARBA00023228"/>
    </source>
</evidence>
<dbReference type="GO" id="GO:0022857">
    <property type="term" value="F:transmembrane transporter activity"/>
    <property type="evidence" value="ECO:0007669"/>
    <property type="project" value="InterPro"/>
</dbReference>
<reference evidence="27 28" key="1">
    <citation type="journal article" date="2015" name="Genome Announc.">
        <title>Complete Genome Sequence of the Novel Leech Symbiont Mucinivorans hirudinis M3T.</title>
        <authorList>
            <person name="Nelson M.C."/>
            <person name="Bomar L."/>
            <person name="Graf J."/>
        </authorList>
    </citation>
    <scope>NUCLEOTIDE SEQUENCE [LARGE SCALE GENOMIC DNA]</scope>
    <source>
        <strain evidence="28">M3</strain>
    </source>
</reference>
<dbReference type="PROSITE" id="PS50850">
    <property type="entry name" value="MFS"/>
    <property type="match status" value="1"/>
</dbReference>
<evidence type="ECO:0000256" key="17">
    <source>
        <dbReference type="ARBA" id="ARBA00044903"/>
    </source>
</evidence>
<feature type="transmembrane region" description="Helical" evidence="25">
    <location>
        <begin position="121"/>
        <end position="137"/>
    </location>
</feature>
<keyword evidence="3" id="KW-0813">Transport</keyword>
<dbReference type="Proteomes" id="UP000027616">
    <property type="component" value="Chromosome I"/>
</dbReference>
<dbReference type="InterPro" id="IPR052187">
    <property type="entry name" value="MFSD1"/>
</dbReference>
<evidence type="ECO:0000256" key="19">
    <source>
        <dbReference type="ARBA" id="ARBA00044919"/>
    </source>
</evidence>
<organism evidence="27 28">
    <name type="scientific">Mucinivorans hirudinis</name>
    <dbReference type="NCBI Taxonomy" id="1433126"/>
    <lineage>
        <taxon>Bacteria</taxon>
        <taxon>Pseudomonadati</taxon>
        <taxon>Bacteroidota</taxon>
        <taxon>Bacteroidia</taxon>
        <taxon>Bacteroidales</taxon>
        <taxon>Rikenellaceae</taxon>
        <taxon>Mucinivorans</taxon>
    </lineage>
</organism>
<sequence>MVQKISDSVAARWTVLIAVSLTMMCGYFMCDVMSPLKTLLQEIMGWDSVEYGVFSSSYGWLNVILLMLIVGGVILDKKGARFTGVFATGVMLIGAVLKYYGIEFIDPTIRTTLPFFGEMRLQLLVTSLGYAIFAFGYETMGITATKIIVRWFKGKEMALALGMQVAFARLGTMLAMVAPIPIYNMFGKLSTPILFCTVLLLFGFAIFMVFVVMDRKLDKERAQEALADDEKFRFSDILLIFRNRGFWYIAMLCLLFYAAVFPFLKFATEFMIIKFNVNPEYAGIIPGLLPLGTLFLTPLFGGIYDKKGKGATIMLIGTLMLVGVYITFSITGLNHWLVAVAMMIVLGIAFSLVPSAMWPSVAKIIPMERLGSAYALIFWVQNIGLAGVPLVVGIVLDKYGKVGDSYDYTYPVYIFLALCLTSVIFALLLKREDRVKGYGLEKPNIKK</sequence>
<dbReference type="EMBL" id="HG934468">
    <property type="protein sequence ID" value="CDN32856.1"/>
    <property type="molecule type" value="Genomic_DNA"/>
</dbReference>
<evidence type="ECO:0000256" key="23">
    <source>
        <dbReference type="ARBA" id="ARBA00045709"/>
    </source>
</evidence>
<feature type="transmembrane region" description="Helical" evidence="25">
    <location>
        <begin position="284"/>
        <end position="304"/>
    </location>
</feature>
<comment type="catalytic activity">
    <reaction evidence="13">
        <text>L-alpha-aminoacyl-L-lysine(out) = L-alpha-aminoacyl-L-lysine(in)</text>
        <dbReference type="Rhea" id="RHEA:79383"/>
        <dbReference type="ChEBI" id="CHEBI:229966"/>
    </reaction>
</comment>
<comment type="function">
    <text evidence="23">Lysosomal dipeptide uniporter that selectively exports lysine, arginine or histidine-containing dipeptides with a net positive charge from the lysosome lumen into the cytosol. Could play a role in a specific type of protein O-glycosylation indirectly regulating macrophages migration and tissue invasion. Also essential for liver homeostasis.</text>
</comment>
<feature type="transmembrane region" description="Helical" evidence="25">
    <location>
        <begin position="311"/>
        <end position="330"/>
    </location>
</feature>
<comment type="catalytic activity">
    <reaction evidence="18">
        <text>L-histidyl-L-alpha-amino acid(out) = L-histidyl-L-alpha-amino acid(in)</text>
        <dbReference type="Rhea" id="RHEA:79379"/>
        <dbReference type="ChEBI" id="CHEBI:229964"/>
    </reaction>
</comment>
<evidence type="ECO:0000256" key="15">
    <source>
        <dbReference type="ARBA" id="ARBA00044899"/>
    </source>
</evidence>
<dbReference type="GO" id="GO:0005765">
    <property type="term" value="C:lysosomal membrane"/>
    <property type="evidence" value="ECO:0007669"/>
    <property type="project" value="UniProtKB-SubCell"/>
</dbReference>
<comment type="catalytic activity">
    <reaction evidence="12">
        <text>L-lysyl-L-alpha-amino acid(out) = L-lysyl-L-alpha-amino acid(in)</text>
        <dbReference type="Rhea" id="RHEA:79387"/>
        <dbReference type="ChEBI" id="CHEBI:229965"/>
    </reaction>
</comment>
<comment type="catalytic activity">
    <reaction evidence="8">
        <text>L-lysyl-L-alanine(out) = L-lysyl-L-alanine(in)</text>
        <dbReference type="Rhea" id="RHEA:79399"/>
        <dbReference type="ChEBI" id="CHEBI:229954"/>
    </reaction>
</comment>
<evidence type="ECO:0000256" key="6">
    <source>
        <dbReference type="ARBA" id="ARBA00023136"/>
    </source>
</evidence>
<evidence type="ECO:0000256" key="21">
    <source>
        <dbReference type="ARBA" id="ARBA00044985"/>
    </source>
</evidence>
<dbReference type="InterPro" id="IPR011701">
    <property type="entry name" value="MFS"/>
</dbReference>
<dbReference type="Pfam" id="PF07690">
    <property type="entry name" value="MFS_1"/>
    <property type="match status" value="1"/>
</dbReference>
<comment type="catalytic activity">
    <reaction evidence="14">
        <text>L-aspartyl-L-lysine(out) = L-aspartyl-L-lysine(in)</text>
        <dbReference type="Rhea" id="RHEA:79411"/>
        <dbReference type="ChEBI" id="CHEBI:229953"/>
    </reaction>
</comment>
<dbReference type="KEGG" id="rbc:BN938_2790"/>
<gene>
    <name evidence="27" type="ORF">BN938_2790</name>
</gene>
<evidence type="ECO:0000256" key="24">
    <source>
        <dbReference type="ARBA" id="ARBA00046376"/>
    </source>
</evidence>
<comment type="similarity">
    <text evidence="2">Belongs to the major facilitator superfamily.</text>
</comment>
<dbReference type="STRING" id="1433126.BN938_2790"/>
<keyword evidence="6 25" id="KW-0472">Membrane</keyword>
<dbReference type="PANTHER" id="PTHR23512">
    <property type="entry name" value="MAJOR FACILITATOR SUPERFAMILY DOMAIN-CONTAINING PROTEIN 1"/>
    <property type="match status" value="1"/>
</dbReference>
<keyword evidence="4 25" id="KW-0812">Transmembrane</keyword>
<feature type="transmembrane region" description="Helical" evidence="25">
    <location>
        <begin position="336"/>
        <end position="361"/>
    </location>
</feature>
<comment type="catalytic activity">
    <reaction evidence="11">
        <text>L-alpha-aminoacyl-L-histidine(out) = L-alpha-aminoacyl-L-histidine(in)</text>
        <dbReference type="Rhea" id="RHEA:79375"/>
        <dbReference type="ChEBI" id="CHEBI:229967"/>
    </reaction>
</comment>
<evidence type="ECO:0000313" key="28">
    <source>
        <dbReference type="Proteomes" id="UP000027616"/>
    </source>
</evidence>
<dbReference type="eggNOG" id="COG2271">
    <property type="taxonomic scope" value="Bacteria"/>
</dbReference>
<comment type="catalytic activity">
    <reaction evidence="17">
        <text>L-arginyl-glycine(out) = L-arginyl-glycine(in)</text>
        <dbReference type="Rhea" id="RHEA:79391"/>
        <dbReference type="ChEBI" id="CHEBI:229955"/>
    </reaction>
</comment>
<comment type="catalytic activity">
    <reaction evidence="10">
        <text>L-alpha-aminoacyl-L-arginine(out) = L-alpha-aminoacyl-L-arginine(in)</text>
        <dbReference type="Rhea" id="RHEA:79367"/>
        <dbReference type="ChEBI" id="CHEBI:229968"/>
    </reaction>
</comment>
<dbReference type="HOGENOM" id="CLU_024694_2_0_10"/>
<dbReference type="InterPro" id="IPR036259">
    <property type="entry name" value="MFS_trans_sf"/>
</dbReference>
<evidence type="ECO:0000256" key="1">
    <source>
        <dbReference type="ARBA" id="ARBA00004155"/>
    </source>
</evidence>
<dbReference type="AlphaFoldDB" id="A0A060RB50"/>
<keyword evidence="28" id="KW-1185">Reference proteome</keyword>
<comment type="catalytic activity">
    <reaction evidence="19">
        <text>L-alanyl-L-lysine(out) = L-alanyl-L-lysine(in)</text>
        <dbReference type="Rhea" id="RHEA:79415"/>
        <dbReference type="ChEBI" id="CHEBI:192470"/>
    </reaction>
</comment>
<accession>A0A060RB50</accession>
<dbReference type="PATRIC" id="fig|1433126.3.peg.2760"/>
<evidence type="ECO:0000256" key="9">
    <source>
        <dbReference type="ARBA" id="ARBA00044878"/>
    </source>
</evidence>
<evidence type="ECO:0000256" key="25">
    <source>
        <dbReference type="SAM" id="Phobius"/>
    </source>
</evidence>
<dbReference type="OrthoDB" id="1090232at2"/>
<feature type="transmembrane region" description="Helical" evidence="25">
    <location>
        <begin position="9"/>
        <end position="29"/>
    </location>
</feature>
<evidence type="ECO:0000256" key="20">
    <source>
        <dbReference type="ARBA" id="ARBA00044924"/>
    </source>
</evidence>
<dbReference type="PANTHER" id="PTHR23512:SF3">
    <property type="entry name" value="MAJOR FACILITATOR SUPERFAMILY DOMAIN-CONTAINING PROTEIN 1"/>
    <property type="match status" value="1"/>
</dbReference>
<comment type="subunit">
    <text evidence="24">Homodimer. Interacts with lysosomal protein GLMP (via lumenal domain); the interaction starts while both proteins are still in the endoplasmic reticulum and is required for stabilization of MFSD1 in lysosomes but has no direct effect on its targeting to lysosomes or transporter activity.</text>
</comment>
<feature type="transmembrane region" description="Helical" evidence="25">
    <location>
        <begin position="57"/>
        <end position="75"/>
    </location>
</feature>
<dbReference type="SUPFAM" id="SSF103473">
    <property type="entry name" value="MFS general substrate transporter"/>
    <property type="match status" value="1"/>
</dbReference>
<evidence type="ECO:0000256" key="22">
    <source>
        <dbReference type="ARBA" id="ARBA00045018"/>
    </source>
</evidence>
<evidence type="ECO:0000256" key="11">
    <source>
        <dbReference type="ARBA" id="ARBA00044884"/>
    </source>
</evidence>
<comment type="catalytic activity">
    <reaction evidence="15">
        <text>L-arginyl-L-alpha-amino acid(out) = L-arginyl-L-alpha-amino acid(in)</text>
        <dbReference type="Rhea" id="RHEA:79371"/>
        <dbReference type="ChEBI" id="CHEBI:84315"/>
    </reaction>
</comment>
<dbReference type="Gene3D" id="1.20.1250.20">
    <property type="entry name" value="MFS general substrate transporter like domains"/>
    <property type="match status" value="2"/>
</dbReference>
<evidence type="ECO:0000256" key="18">
    <source>
        <dbReference type="ARBA" id="ARBA00044912"/>
    </source>
</evidence>
<feature type="domain" description="Major facilitator superfamily (MFS) profile" evidence="26">
    <location>
        <begin position="246"/>
        <end position="447"/>
    </location>
</feature>
<evidence type="ECO:0000256" key="8">
    <source>
        <dbReference type="ARBA" id="ARBA00044876"/>
    </source>
</evidence>
<feature type="transmembrane region" description="Helical" evidence="25">
    <location>
        <begin position="373"/>
        <end position="396"/>
    </location>
</feature>
<protein>
    <recommendedName>
        <fullName evidence="21">Lysosomal dipeptide transporter MFSD1</fullName>
    </recommendedName>
    <alternativeName>
        <fullName evidence="22">Major facilitator superfamily domain-containing protein 1</fullName>
    </alternativeName>
</protein>
<evidence type="ECO:0000256" key="5">
    <source>
        <dbReference type="ARBA" id="ARBA00022989"/>
    </source>
</evidence>
<comment type="subcellular location">
    <subcellularLocation>
        <location evidence="1">Lysosome membrane</location>
        <topology evidence="1">Multi-pass membrane protein</topology>
    </subcellularLocation>
</comment>
<evidence type="ECO:0000256" key="3">
    <source>
        <dbReference type="ARBA" id="ARBA00022448"/>
    </source>
</evidence>
<proteinExistence type="inferred from homology"/>
<comment type="catalytic activity">
    <reaction evidence="9">
        <text>L-histidyl-glycine(out) = L-histidyl-glycine(in)</text>
        <dbReference type="Rhea" id="RHEA:79395"/>
        <dbReference type="ChEBI" id="CHEBI:229957"/>
    </reaction>
</comment>
<evidence type="ECO:0000256" key="4">
    <source>
        <dbReference type="ARBA" id="ARBA00022692"/>
    </source>
</evidence>